<sequence>MCPLHETLGCIIVPVPQLHRSLLEIAIKPRLAVSRRRLWQLKNPEAPYQVSAISRRVTNYRVDYTRHARNSLFALVKSFVLAI</sequence>
<proteinExistence type="predicted"/>
<name>A0ABR3XPC1_9PEZI</name>
<gene>
    <name evidence="1" type="ORF">VTK73DRAFT_8614</name>
</gene>
<protein>
    <submittedName>
        <fullName evidence="1">Uncharacterized protein</fullName>
    </submittedName>
</protein>
<dbReference type="Proteomes" id="UP001586593">
    <property type="component" value="Unassembled WGS sequence"/>
</dbReference>
<evidence type="ECO:0000313" key="2">
    <source>
        <dbReference type="Proteomes" id="UP001586593"/>
    </source>
</evidence>
<reference evidence="1 2" key="1">
    <citation type="journal article" date="2024" name="Commun. Biol.">
        <title>Comparative genomic analysis of thermophilic fungi reveals convergent evolutionary adaptations and gene losses.</title>
        <authorList>
            <person name="Steindorff A.S."/>
            <person name="Aguilar-Pontes M.V."/>
            <person name="Robinson A.J."/>
            <person name="Andreopoulos B."/>
            <person name="LaButti K."/>
            <person name="Kuo A."/>
            <person name="Mondo S."/>
            <person name="Riley R."/>
            <person name="Otillar R."/>
            <person name="Haridas S."/>
            <person name="Lipzen A."/>
            <person name="Grimwood J."/>
            <person name="Schmutz J."/>
            <person name="Clum A."/>
            <person name="Reid I.D."/>
            <person name="Moisan M.C."/>
            <person name="Butler G."/>
            <person name="Nguyen T.T.M."/>
            <person name="Dewar K."/>
            <person name="Conant G."/>
            <person name="Drula E."/>
            <person name="Henrissat B."/>
            <person name="Hansel C."/>
            <person name="Singer S."/>
            <person name="Hutchinson M.I."/>
            <person name="de Vries R.P."/>
            <person name="Natvig D.O."/>
            <person name="Powell A.J."/>
            <person name="Tsang A."/>
            <person name="Grigoriev I.V."/>
        </authorList>
    </citation>
    <scope>NUCLEOTIDE SEQUENCE [LARGE SCALE GENOMIC DNA]</scope>
    <source>
        <strain evidence="1 2">ATCC 24622</strain>
    </source>
</reference>
<dbReference type="EMBL" id="JAZHXJ010000064">
    <property type="protein sequence ID" value="KAL1877556.1"/>
    <property type="molecule type" value="Genomic_DNA"/>
</dbReference>
<organism evidence="1 2">
    <name type="scientific">Phialemonium thermophilum</name>
    <dbReference type="NCBI Taxonomy" id="223376"/>
    <lineage>
        <taxon>Eukaryota</taxon>
        <taxon>Fungi</taxon>
        <taxon>Dikarya</taxon>
        <taxon>Ascomycota</taxon>
        <taxon>Pezizomycotina</taxon>
        <taxon>Sordariomycetes</taxon>
        <taxon>Sordariomycetidae</taxon>
        <taxon>Cephalothecales</taxon>
        <taxon>Cephalothecaceae</taxon>
        <taxon>Phialemonium</taxon>
    </lineage>
</organism>
<comment type="caution">
    <text evidence="1">The sequence shown here is derived from an EMBL/GenBank/DDBJ whole genome shotgun (WGS) entry which is preliminary data.</text>
</comment>
<keyword evidence="2" id="KW-1185">Reference proteome</keyword>
<accession>A0ABR3XPC1</accession>
<evidence type="ECO:0000313" key="1">
    <source>
        <dbReference type="EMBL" id="KAL1877556.1"/>
    </source>
</evidence>